<dbReference type="InterPro" id="IPR011993">
    <property type="entry name" value="PH-like_dom_sf"/>
</dbReference>
<evidence type="ECO:0000259" key="1">
    <source>
        <dbReference type="PROSITE" id="PS50003"/>
    </source>
</evidence>
<sequence length="301" mass="32563">MRGNSLVLFTRSPSDVEDQSLTLESDETTIRSVLDTLTCSCMQMAEMLQSGQGPEGAGRVAANSLKALLKKSKKHALLTADQVEFWHHPEKAGWMHSQGEHIKTWRKRWFVLKQGFLFRFAASDVGAASKPRGIVDLSTVTDVADGSAATGRPNSIKLSTATGHICYLCESETSQVDRPPQHHHPELHMLHGQLPWRWGGLYSRFSLRPSPELTLRSAGFGSQVEWYSALEGAVAKIIKLVAGVDEEQGEGGGSGGSGKVKSWAEELERTYASAGASVVRAEGGSHDGPLCPPGCGCRMHV</sequence>
<dbReference type="eggNOG" id="KOG1729">
    <property type="taxonomic scope" value="Eukaryota"/>
</dbReference>
<evidence type="ECO:0000313" key="2">
    <source>
        <dbReference type="EMBL" id="EFN52181.1"/>
    </source>
</evidence>
<dbReference type="Pfam" id="PF00169">
    <property type="entry name" value="PH"/>
    <property type="match status" value="1"/>
</dbReference>
<protein>
    <recommendedName>
        <fullName evidence="1">PH domain-containing protein</fullName>
    </recommendedName>
</protein>
<dbReference type="SUPFAM" id="SSF50729">
    <property type="entry name" value="PH domain-like"/>
    <property type="match status" value="1"/>
</dbReference>
<gene>
    <name evidence="2" type="ORF">CHLNCDRAFT_37039</name>
</gene>
<dbReference type="PROSITE" id="PS50003">
    <property type="entry name" value="PH_DOMAIN"/>
    <property type="match status" value="1"/>
</dbReference>
<dbReference type="KEGG" id="cvr:CHLNCDRAFT_37039"/>
<dbReference type="InterPro" id="IPR051707">
    <property type="entry name" value="PI-Interact_SigTrans_Reg"/>
</dbReference>
<dbReference type="STRING" id="554065.E1ZQ56"/>
<dbReference type="InterPro" id="IPR001849">
    <property type="entry name" value="PH_domain"/>
</dbReference>
<accession>E1ZQ56</accession>
<proteinExistence type="predicted"/>
<dbReference type="PANTHER" id="PTHR14336">
    <property type="entry name" value="TANDEM PH DOMAIN CONTAINING PROTEIN"/>
    <property type="match status" value="1"/>
</dbReference>
<evidence type="ECO:0000313" key="3">
    <source>
        <dbReference type="Proteomes" id="UP000008141"/>
    </source>
</evidence>
<dbReference type="Gene3D" id="2.30.29.30">
    <property type="entry name" value="Pleckstrin-homology domain (PH domain)/Phosphotyrosine-binding domain (PTB)"/>
    <property type="match status" value="1"/>
</dbReference>
<dbReference type="Proteomes" id="UP000008141">
    <property type="component" value="Unassembled WGS sequence"/>
</dbReference>
<dbReference type="EMBL" id="GL433858">
    <property type="protein sequence ID" value="EFN52181.1"/>
    <property type="molecule type" value="Genomic_DNA"/>
</dbReference>
<dbReference type="SMART" id="SM00233">
    <property type="entry name" value="PH"/>
    <property type="match status" value="1"/>
</dbReference>
<feature type="domain" description="PH" evidence="1">
    <location>
        <begin position="88"/>
        <end position="235"/>
    </location>
</feature>
<dbReference type="RefSeq" id="XP_005844283.1">
    <property type="nucleotide sequence ID" value="XM_005844221.1"/>
</dbReference>
<organism evidence="3">
    <name type="scientific">Chlorella variabilis</name>
    <name type="common">Green alga</name>
    <dbReference type="NCBI Taxonomy" id="554065"/>
    <lineage>
        <taxon>Eukaryota</taxon>
        <taxon>Viridiplantae</taxon>
        <taxon>Chlorophyta</taxon>
        <taxon>core chlorophytes</taxon>
        <taxon>Trebouxiophyceae</taxon>
        <taxon>Chlorellales</taxon>
        <taxon>Chlorellaceae</taxon>
        <taxon>Chlorella clade</taxon>
        <taxon>Chlorella</taxon>
    </lineage>
</organism>
<dbReference type="PANTHER" id="PTHR14336:SF8">
    <property type="entry name" value="PROTEIN OPY1"/>
    <property type="match status" value="1"/>
</dbReference>
<dbReference type="InParanoid" id="E1ZQ56"/>
<dbReference type="OrthoDB" id="185175at2759"/>
<dbReference type="GeneID" id="17351516"/>
<dbReference type="AlphaFoldDB" id="E1ZQ56"/>
<name>E1ZQ56_CHLVA</name>
<reference evidence="2 3" key="1">
    <citation type="journal article" date="2010" name="Plant Cell">
        <title>The Chlorella variabilis NC64A genome reveals adaptation to photosymbiosis, coevolution with viruses, and cryptic sex.</title>
        <authorList>
            <person name="Blanc G."/>
            <person name="Duncan G."/>
            <person name="Agarkova I."/>
            <person name="Borodovsky M."/>
            <person name="Gurnon J."/>
            <person name="Kuo A."/>
            <person name="Lindquist E."/>
            <person name="Lucas S."/>
            <person name="Pangilinan J."/>
            <person name="Polle J."/>
            <person name="Salamov A."/>
            <person name="Terry A."/>
            <person name="Yamada T."/>
            <person name="Dunigan D.D."/>
            <person name="Grigoriev I.V."/>
            <person name="Claverie J.M."/>
            <person name="Van Etten J.L."/>
        </authorList>
    </citation>
    <scope>NUCLEOTIDE SEQUENCE [LARGE SCALE GENOMIC DNA]</scope>
    <source>
        <strain evidence="2 3">NC64A</strain>
    </source>
</reference>
<keyword evidence="3" id="KW-1185">Reference proteome</keyword>